<dbReference type="Proteomes" id="UP000004738">
    <property type="component" value="Unassembled WGS sequence"/>
</dbReference>
<name>K1LRM5_9BACL</name>
<dbReference type="EMBL" id="AMCK01000001">
    <property type="protein sequence ID" value="EKB46794.1"/>
    <property type="molecule type" value="Genomic_DNA"/>
</dbReference>
<evidence type="ECO:0000313" key="1">
    <source>
        <dbReference type="EMBL" id="EKB46794.1"/>
    </source>
</evidence>
<gene>
    <name evidence="1" type="ORF">B857_00083</name>
</gene>
<protein>
    <submittedName>
        <fullName evidence="1">Uncharacterized protein</fullName>
    </submittedName>
</protein>
<keyword evidence="2" id="KW-1185">Reference proteome</keyword>
<evidence type="ECO:0000313" key="2">
    <source>
        <dbReference type="Proteomes" id="UP000004738"/>
    </source>
</evidence>
<sequence>MLRTQAKNFAWVFVFVKGIGDFIAKVGRSLVEVPVGSGERWSLLEQIWVLLEGLCVILEDWKQILENGTDLADLD</sequence>
<dbReference type="RefSeq" id="WP_008403195.1">
    <property type="nucleotide sequence ID" value="NZ_AMCK01000001.1"/>
</dbReference>
<dbReference type="AlphaFoldDB" id="K1LRM5"/>
<dbReference type="PATRIC" id="fig|1224748.3.peg.82"/>
<organism evidence="1 2">
    <name type="scientific">Solibacillus isronensis B3W22</name>
    <dbReference type="NCBI Taxonomy" id="1224748"/>
    <lineage>
        <taxon>Bacteria</taxon>
        <taxon>Bacillati</taxon>
        <taxon>Bacillota</taxon>
        <taxon>Bacilli</taxon>
        <taxon>Bacillales</taxon>
        <taxon>Caryophanaceae</taxon>
        <taxon>Solibacillus</taxon>
    </lineage>
</organism>
<accession>K1LRM5</accession>
<reference evidence="1 2" key="1">
    <citation type="journal article" date="2012" name="J. Bacteriol.">
        <title>Draft Genome Sequence of Bacillus isronensis Strain B3W22, Isolated from the Upper Atmosphere.</title>
        <authorList>
            <person name="Shivaji S."/>
            <person name="Ara S."/>
            <person name="Singh S.K."/>
            <person name="Bandi S."/>
            <person name="Singh A."/>
            <person name="Pinnaka A.K."/>
        </authorList>
    </citation>
    <scope>NUCLEOTIDE SEQUENCE [LARGE SCALE GENOMIC DNA]</scope>
    <source>
        <strain evidence="1 2">B3W22</strain>
    </source>
</reference>
<proteinExistence type="predicted"/>
<comment type="caution">
    <text evidence="1">The sequence shown here is derived from an EMBL/GenBank/DDBJ whole genome shotgun (WGS) entry which is preliminary data.</text>
</comment>